<feature type="domain" description="DUF4097" evidence="1">
    <location>
        <begin position="47"/>
        <end position="281"/>
    </location>
</feature>
<organism evidence="2 3">
    <name type="scientific">Halalkalibacter suaedae</name>
    <dbReference type="NCBI Taxonomy" id="2822140"/>
    <lineage>
        <taxon>Bacteria</taxon>
        <taxon>Bacillati</taxon>
        <taxon>Bacillota</taxon>
        <taxon>Bacilli</taxon>
        <taxon>Bacillales</taxon>
        <taxon>Bacillaceae</taxon>
        <taxon>Halalkalibacter</taxon>
    </lineage>
</organism>
<sequence length="284" mass="31043">MSKRTGIILILASLLVIIGIVGSAATYKSSMALTTTEETIIENEEYSSIKIDSDNAEVELLPTNDVTKVEFTGNPSDYLISSEVKEGSLIVTVENINKKLFNFNFFTMNQALKIHVPEKEYQLIEINNNNGRISVNDFKAIDFSTKTNNGEIELTNINSSVLNVEADNGSIELDNISASESVSTSTKNGEINLSDIEGEIFGRTNNGSVSLFTTDLDRSIEFETNNGEIVIETENEPTNTTFLIDVDNGEVDLLGDTSKNKVIGNGDHLIKLTTDNGSITVKKK</sequence>
<accession>A0A940WU71</accession>
<dbReference type="AlphaFoldDB" id="A0A940WU71"/>
<evidence type="ECO:0000313" key="2">
    <source>
        <dbReference type="EMBL" id="MBP3950717.1"/>
    </source>
</evidence>
<comment type="caution">
    <text evidence="2">The sequence shown here is derived from an EMBL/GenBank/DDBJ whole genome shotgun (WGS) entry which is preliminary data.</text>
</comment>
<gene>
    <name evidence="2" type="ORF">J7W16_06185</name>
</gene>
<dbReference type="Proteomes" id="UP000678228">
    <property type="component" value="Unassembled WGS sequence"/>
</dbReference>
<dbReference type="Pfam" id="PF13349">
    <property type="entry name" value="DUF4097"/>
    <property type="match status" value="1"/>
</dbReference>
<protein>
    <submittedName>
        <fullName evidence="2">DUF4097 family beta strand repeat protein</fullName>
    </submittedName>
</protein>
<dbReference type="RefSeq" id="WP_210596399.1">
    <property type="nucleotide sequence ID" value="NZ_JAGKSQ010000002.1"/>
</dbReference>
<dbReference type="InterPro" id="IPR025164">
    <property type="entry name" value="Toastrack_DUF4097"/>
</dbReference>
<evidence type="ECO:0000259" key="1">
    <source>
        <dbReference type="Pfam" id="PF13349"/>
    </source>
</evidence>
<proteinExistence type="predicted"/>
<evidence type="ECO:0000313" key="3">
    <source>
        <dbReference type="Proteomes" id="UP000678228"/>
    </source>
</evidence>
<dbReference type="EMBL" id="JAGKSQ010000002">
    <property type="protein sequence ID" value="MBP3950717.1"/>
    <property type="molecule type" value="Genomic_DNA"/>
</dbReference>
<name>A0A940WU71_9BACI</name>
<keyword evidence="3" id="KW-1185">Reference proteome</keyword>
<reference evidence="2" key="1">
    <citation type="submission" date="2021-03" db="EMBL/GenBank/DDBJ databases">
        <title>Bacillus suaedae sp. nov., isolated from Suaeda aralocaspica.</title>
        <authorList>
            <person name="Lei R.F.R."/>
        </authorList>
    </citation>
    <scope>NUCLEOTIDE SEQUENCE</scope>
    <source>
        <strain evidence="2">YZJH907-2</strain>
    </source>
</reference>